<evidence type="ECO:0000313" key="1">
    <source>
        <dbReference type="EMBL" id="KAL3631034.1"/>
    </source>
</evidence>
<dbReference type="Proteomes" id="UP001632038">
    <property type="component" value="Unassembled WGS sequence"/>
</dbReference>
<comment type="caution">
    <text evidence="1">The sequence shown here is derived from an EMBL/GenBank/DDBJ whole genome shotgun (WGS) entry which is preliminary data.</text>
</comment>
<dbReference type="EMBL" id="JAVIJP010000032">
    <property type="protein sequence ID" value="KAL3631034.1"/>
    <property type="molecule type" value="Genomic_DNA"/>
</dbReference>
<organism evidence="1 2">
    <name type="scientific">Castilleja foliolosa</name>
    <dbReference type="NCBI Taxonomy" id="1961234"/>
    <lineage>
        <taxon>Eukaryota</taxon>
        <taxon>Viridiplantae</taxon>
        <taxon>Streptophyta</taxon>
        <taxon>Embryophyta</taxon>
        <taxon>Tracheophyta</taxon>
        <taxon>Spermatophyta</taxon>
        <taxon>Magnoliopsida</taxon>
        <taxon>eudicotyledons</taxon>
        <taxon>Gunneridae</taxon>
        <taxon>Pentapetalae</taxon>
        <taxon>asterids</taxon>
        <taxon>lamiids</taxon>
        <taxon>Lamiales</taxon>
        <taxon>Orobanchaceae</taxon>
        <taxon>Pedicularideae</taxon>
        <taxon>Castillejinae</taxon>
        <taxon>Castilleja</taxon>
    </lineage>
</organism>
<gene>
    <name evidence="1" type="ORF">CASFOL_024018</name>
</gene>
<evidence type="ECO:0000313" key="2">
    <source>
        <dbReference type="Proteomes" id="UP001632038"/>
    </source>
</evidence>
<dbReference type="PROSITE" id="PS51543">
    <property type="entry name" value="FYRC"/>
    <property type="match status" value="1"/>
</dbReference>
<protein>
    <submittedName>
        <fullName evidence="1">Uncharacterized protein</fullName>
    </submittedName>
</protein>
<dbReference type="PANTHER" id="PTHR47162:SF10">
    <property type="entry name" value="METHYL-CPG-BINDING DOMAIN-CONTAINING PROTEIN 9 ISOFORM X1"/>
    <property type="match status" value="1"/>
</dbReference>
<sequence>MACQMLLPWLNQDRFELDSDFVQEIIEQLPGAGACSEYKTLNDRKLDSALQTVGSGFLKAERKSSDSEVLKGARINLYDSEGAVKRDPCPQGESLNSRLLIYFSFIKLNTGTRYTGIYR</sequence>
<dbReference type="PANTHER" id="PTHR47162">
    <property type="entry name" value="OS02G0192300 PROTEIN"/>
    <property type="match status" value="1"/>
</dbReference>
<dbReference type="InterPro" id="IPR003889">
    <property type="entry name" value="FYrich_C"/>
</dbReference>
<accession>A0ABD3CNB9</accession>
<keyword evidence="2" id="KW-1185">Reference proteome</keyword>
<reference evidence="2" key="1">
    <citation type="journal article" date="2024" name="IScience">
        <title>Strigolactones Initiate the Formation of Haustorium-like Structures in Castilleja.</title>
        <authorList>
            <person name="Buerger M."/>
            <person name="Peterson D."/>
            <person name="Chory J."/>
        </authorList>
    </citation>
    <scope>NUCLEOTIDE SEQUENCE [LARGE SCALE GENOMIC DNA]</scope>
</reference>
<name>A0ABD3CNB9_9LAMI</name>
<dbReference type="AlphaFoldDB" id="A0ABD3CNB9"/>
<proteinExistence type="predicted"/>